<dbReference type="Gene3D" id="3.90.550.10">
    <property type="entry name" value="Spore Coat Polysaccharide Biosynthesis Protein SpsA, Chain A"/>
    <property type="match status" value="1"/>
</dbReference>
<dbReference type="AlphaFoldDB" id="A0A516GFG3"/>
<dbReference type="Pfam" id="PF12804">
    <property type="entry name" value="NTP_transf_3"/>
    <property type="match status" value="1"/>
</dbReference>
<dbReference type="InterPro" id="IPR029044">
    <property type="entry name" value="Nucleotide-diphossugar_trans"/>
</dbReference>
<keyword evidence="3" id="KW-0808">Transferase</keyword>
<proteinExistence type="predicted"/>
<dbReference type="GO" id="GO:0016779">
    <property type="term" value="F:nucleotidyltransferase activity"/>
    <property type="evidence" value="ECO:0007669"/>
    <property type="project" value="UniProtKB-ARBA"/>
</dbReference>
<dbReference type="EMBL" id="CP041616">
    <property type="protein sequence ID" value="QDO90262.1"/>
    <property type="molecule type" value="Genomic_DNA"/>
</dbReference>
<gene>
    <name evidence="3" type="ORF">FNH13_06970</name>
</gene>
<evidence type="ECO:0000256" key="1">
    <source>
        <dbReference type="SAM" id="MobiDB-lite"/>
    </source>
</evidence>
<reference evidence="3 4" key="1">
    <citation type="submission" date="2019-07" db="EMBL/GenBank/DDBJ databases">
        <title>complete genome sequencing of Ornithinimicrobium sp. H23M54.</title>
        <authorList>
            <person name="Bae J.-W."/>
            <person name="Lee S.-Y."/>
        </authorList>
    </citation>
    <scope>NUCLEOTIDE SEQUENCE [LARGE SCALE GENOMIC DNA]</scope>
    <source>
        <strain evidence="3 4">H23M54</strain>
    </source>
</reference>
<feature type="region of interest" description="Disordered" evidence="1">
    <location>
        <begin position="1"/>
        <end position="20"/>
    </location>
</feature>
<evidence type="ECO:0000259" key="2">
    <source>
        <dbReference type="Pfam" id="PF12804"/>
    </source>
</evidence>
<name>A0A516GFG3_9MICO</name>
<feature type="domain" description="MobA-like NTP transferase" evidence="2">
    <location>
        <begin position="23"/>
        <end position="192"/>
    </location>
</feature>
<organism evidence="3 4">
    <name type="scientific">Ornithinimicrobium ciconiae</name>
    <dbReference type="NCBI Taxonomy" id="2594265"/>
    <lineage>
        <taxon>Bacteria</taxon>
        <taxon>Bacillati</taxon>
        <taxon>Actinomycetota</taxon>
        <taxon>Actinomycetes</taxon>
        <taxon>Micrococcales</taxon>
        <taxon>Ornithinimicrobiaceae</taxon>
        <taxon>Ornithinimicrobium</taxon>
    </lineage>
</organism>
<evidence type="ECO:0000313" key="4">
    <source>
        <dbReference type="Proteomes" id="UP000315395"/>
    </source>
</evidence>
<dbReference type="InterPro" id="IPR025877">
    <property type="entry name" value="MobA-like_NTP_Trfase"/>
</dbReference>
<evidence type="ECO:0000313" key="3">
    <source>
        <dbReference type="EMBL" id="QDO90262.1"/>
    </source>
</evidence>
<accession>A0A516GFG3</accession>
<dbReference type="Proteomes" id="UP000315395">
    <property type="component" value="Chromosome"/>
</dbReference>
<dbReference type="SUPFAM" id="SSF53448">
    <property type="entry name" value="Nucleotide-diphospho-sugar transferases"/>
    <property type="match status" value="1"/>
</dbReference>
<protein>
    <submittedName>
        <fullName evidence="3">Nucleotidyltransferase family protein</fullName>
    </submittedName>
</protein>
<dbReference type="PANTHER" id="PTHR43777:SF1">
    <property type="entry name" value="MOLYBDENUM COFACTOR CYTIDYLYLTRANSFERASE"/>
    <property type="match status" value="1"/>
</dbReference>
<dbReference type="OrthoDB" id="4427994at2"/>
<keyword evidence="4" id="KW-1185">Reference proteome</keyword>
<sequence>MAGGAVGTLEPVTSHPTRTRTTGLLLAAGAGRRYGQPKGTVVDADGAWVVSAARALLDGGCADVLVVTGAEAEHVEALLAADDDLTELDTVTTTRCGTWEQGMGESLRAGLTALATRGRTIPQQALLHLVDLPDVGAQVVARVLASAGAGTAALARAAYDGRPGHPVLIGRDHWEGVLGRADGDAGARGYLRTVPPLLVECGDLAGGADVDEPTCRG</sequence>
<dbReference type="KEGG" id="orz:FNH13_06970"/>
<dbReference type="PANTHER" id="PTHR43777">
    <property type="entry name" value="MOLYBDENUM COFACTOR CYTIDYLYLTRANSFERASE"/>
    <property type="match status" value="1"/>
</dbReference>